<dbReference type="SUPFAM" id="SSF57716">
    <property type="entry name" value="Glucocorticoid receptor-like (DNA-binding domain)"/>
    <property type="match status" value="1"/>
</dbReference>
<feature type="domain" description="Large ribosomal subunit protein eL24-related N-terminal" evidence="5">
    <location>
        <begin position="1"/>
        <end position="65"/>
    </location>
</feature>
<dbReference type="GO" id="GO:0003735">
    <property type="term" value="F:structural constituent of ribosome"/>
    <property type="evidence" value="ECO:0007669"/>
    <property type="project" value="InterPro"/>
</dbReference>
<protein>
    <recommendedName>
        <fullName evidence="5">Large ribosomal subunit protein eL24-related N-terminal domain-containing protein</fullName>
    </recommendedName>
</protein>
<dbReference type="FunFam" id="2.30.170.20:FF:000002">
    <property type="entry name" value="60S ribosomal protein L24"/>
    <property type="match status" value="1"/>
</dbReference>
<evidence type="ECO:0000259" key="5">
    <source>
        <dbReference type="Pfam" id="PF01246"/>
    </source>
</evidence>
<feature type="compositionally biased region" description="Polar residues" evidence="4">
    <location>
        <begin position="131"/>
        <end position="153"/>
    </location>
</feature>
<dbReference type="InterPro" id="IPR038630">
    <property type="entry name" value="L24e/L24_sf"/>
</dbReference>
<dbReference type="GO" id="GO:0022625">
    <property type="term" value="C:cytosolic large ribosomal subunit"/>
    <property type="evidence" value="ECO:0007669"/>
    <property type="project" value="TreeGrafter"/>
</dbReference>
<organism evidence="6 7">
    <name type="scientific">Linderina pennispora</name>
    <dbReference type="NCBI Taxonomy" id="61395"/>
    <lineage>
        <taxon>Eukaryota</taxon>
        <taxon>Fungi</taxon>
        <taxon>Fungi incertae sedis</taxon>
        <taxon>Zoopagomycota</taxon>
        <taxon>Kickxellomycotina</taxon>
        <taxon>Kickxellomycetes</taxon>
        <taxon>Kickxellales</taxon>
        <taxon>Kickxellaceae</taxon>
        <taxon>Linderina</taxon>
    </lineage>
</organism>
<dbReference type="InterPro" id="IPR056366">
    <property type="entry name" value="Ribosomal_eL24"/>
</dbReference>
<dbReference type="STRING" id="61395.A0A1Y1WCF4"/>
<accession>A0A1Y1WCF4</accession>
<feature type="non-terminal residue" evidence="6">
    <location>
        <position position="1"/>
    </location>
</feature>
<keyword evidence="2" id="KW-0689">Ribosomal protein</keyword>
<evidence type="ECO:0000256" key="2">
    <source>
        <dbReference type="ARBA" id="ARBA00022980"/>
    </source>
</evidence>
<gene>
    <name evidence="6" type="ORF">DL89DRAFT_222032</name>
</gene>
<evidence type="ECO:0000313" key="7">
    <source>
        <dbReference type="Proteomes" id="UP000193922"/>
    </source>
</evidence>
<feature type="compositionally biased region" description="Basic and acidic residues" evidence="4">
    <location>
        <begin position="94"/>
        <end position="128"/>
    </location>
</feature>
<feature type="region of interest" description="Disordered" evidence="4">
    <location>
        <begin position="94"/>
        <end position="153"/>
    </location>
</feature>
<dbReference type="PANTHER" id="PTHR10792">
    <property type="entry name" value="60S RIBOSOMAL PROTEIN L24"/>
    <property type="match status" value="1"/>
</dbReference>
<sequence length="153" mass="17697">RLEICSFSGYKIYPSRGRTFIRGDSRTFHFLNSKTESLFRQAKNPRKIAWTVVFRKMHRKGISEEVAKKRTRRAVKYNRAIVGTSWEAINARRNEKTEVRSAARAEAVKKAKEQRKNEAAKRKAERAKNPTADQKYSKQQARGASTKVHATSR</sequence>
<dbReference type="Pfam" id="PF01246">
    <property type="entry name" value="Ribosomal_L24e"/>
    <property type="match status" value="1"/>
</dbReference>
<dbReference type="GO" id="GO:0003729">
    <property type="term" value="F:mRNA binding"/>
    <property type="evidence" value="ECO:0007669"/>
    <property type="project" value="TreeGrafter"/>
</dbReference>
<proteinExistence type="inferred from homology"/>
<reference evidence="6 7" key="1">
    <citation type="submission" date="2016-07" db="EMBL/GenBank/DDBJ databases">
        <title>Pervasive Adenine N6-methylation of Active Genes in Fungi.</title>
        <authorList>
            <consortium name="DOE Joint Genome Institute"/>
            <person name="Mondo S.J."/>
            <person name="Dannebaum R.O."/>
            <person name="Kuo R.C."/>
            <person name="Labutti K."/>
            <person name="Haridas S."/>
            <person name="Kuo A."/>
            <person name="Salamov A."/>
            <person name="Ahrendt S.R."/>
            <person name="Lipzen A."/>
            <person name="Sullivan W."/>
            <person name="Andreopoulos W.B."/>
            <person name="Clum A."/>
            <person name="Lindquist E."/>
            <person name="Daum C."/>
            <person name="Ramamoorthy G.K."/>
            <person name="Gryganskyi A."/>
            <person name="Culley D."/>
            <person name="Magnuson J.K."/>
            <person name="James T.Y."/>
            <person name="O'Malley M.A."/>
            <person name="Stajich J.E."/>
            <person name="Spatafora J.W."/>
            <person name="Visel A."/>
            <person name="Grigoriev I.V."/>
        </authorList>
    </citation>
    <scope>NUCLEOTIDE SEQUENCE [LARGE SCALE GENOMIC DNA]</scope>
    <source>
        <strain evidence="6 7">ATCC 12442</strain>
    </source>
</reference>
<evidence type="ECO:0000313" key="6">
    <source>
        <dbReference type="EMBL" id="ORX71227.1"/>
    </source>
</evidence>
<evidence type="ECO:0000256" key="3">
    <source>
        <dbReference type="ARBA" id="ARBA00023274"/>
    </source>
</evidence>
<dbReference type="EMBL" id="MCFD01000004">
    <property type="protein sequence ID" value="ORX71227.1"/>
    <property type="molecule type" value="Genomic_DNA"/>
</dbReference>
<dbReference type="OrthoDB" id="1727108at2759"/>
<dbReference type="Gene3D" id="2.30.170.20">
    <property type="entry name" value="Ribosomal protein L24e"/>
    <property type="match status" value="1"/>
</dbReference>
<evidence type="ECO:0000256" key="4">
    <source>
        <dbReference type="SAM" id="MobiDB-lite"/>
    </source>
</evidence>
<dbReference type="RefSeq" id="XP_040744742.1">
    <property type="nucleotide sequence ID" value="XM_040884560.1"/>
</dbReference>
<dbReference type="CDD" id="cd00472">
    <property type="entry name" value="Ribosomal_L24e_L24"/>
    <property type="match status" value="1"/>
</dbReference>
<evidence type="ECO:0000256" key="1">
    <source>
        <dbReference type="ARBA" id="ARBA00005647"/>
    </source>
</evidence>
<keyword evidence="3" id="KW-0687">Ribonucleoprotein</keyword>
<comment type="similarity">
    <text evidence="1">Belongs to the eukaryotic ribosomal protein eL24 family.</text>
</comment>
<name>A0A1Y1WCF4_9FUNG</name>
<dbReference type="InterPro" id="IPR000988">
    <property type="entry name" value="Ribosomal_eL24-rel_N"/>
</dbReference>
<dbReference type="AlphaFoldDB" id="A0A1Y1WCF4"/>
<comment type="caution">
    <text evidence="6">The sequence shown here is derived from an EMBL/GenBank/DDBJ whole genome shotgun (WGS) entry which is preliminary data.</text>
</comment>
<dbReference type="Gene3D" id="6.10.250.1270">
    <property type="match status" value="1"/>
</dbReference>
<keyword evidence="7" id="KW-1185">Reference proteome</keyword>
<dbReference type="GeneID" id="63801208"/>
<dbReference type="PANTHER" id="PTHR10792:SF1">
    <property type="entry name" value="RIBOSOMAL PROTEIN L24"/>
    <property type="match status" value="1"/>
</dbReference>
<dbReference type="Proteomes" id="UP000193922">
    <property type="component" value="Unassembled WGS sequence"/>
</dbReference>
<dbReference type="GO" id="GO:0002181">
    <property type="term" value="P:cytoplasmic translation"/>
    <property type="evidence" value="ECO:0007669"/>
    <property type="project" value="TreeGrafter"/>
</dbReference>